<protein>
    <submittedName>
        <fullName evidence="1">Uncharacterized protein</fullName>
    </submittedName>
</protein>
<reference evidence="1 2" key="1">
    <citation type="submission" date="2018-06" db="EMBL/GenBank/DDBJ databases">
        <title>OYT1 Genome Sequencing.</title>
        <authorList>
            <person name="Kato S."/>
            <person name="Itoh T."/>
            <person name="Ohkuma M."/>
        </authorList>
    </citation>
    <scope>NUCLEOTIDE SEQUENCE [LARGE SCALE GENOMIC DNA]</scope>
    <source>
        <strain evidence="1 2">OYT1</strain>
    </source>
</reference>
<accession>A0A2Z6GF56</accession>
<gene>
    <name evidence="1" type="ORF">OYT1_ch2349</name>
</gene>
<keyword evidence="2" id="KW-1185">Reference proteome</keyword>
<evidence type="ECO:0000313" key="1">
    <source>
        <dbReference type="EMBL" id="BBE51864.1"/>
    </source>
</evidence>
<sequence>MKFQFMFPDIRQTLQFLTEMSERIATVQLYVISPSGMNHSDQIQMNAISEIWKTTKNDEFLIVTNIGKKYYGNYFSSESSSIETERVWRA</sequence>
<evidence type="ECO:0000313" key="2">
    <source>
        <dbReference type="Proteomes" id="UP000033070"/>
    </source>
</evidence>
<dbReference type="EMBL" id="AP018738">
    <property type="protein sequence ID" value="BBE51864.1"/>
    <property type="molecule type" value="Genomic_DNA"/>
</dbReference>
<proteinExistence type="predicted"/>
<dbReference type="AlphaFoldDB" id="A0A2Z6GF56"/>
<name>A0A2Z6GF56_9PROT</name>
<organism evidence="1 2">
    <name type="scientific">Ferriphaselus amnicola</name>
    <dbReference type="NCBI Taxonomy" id="1188319"/>
    <lineage>
        <taxon>Bacteria</taxon>
        <taxon>Pseudomonadati</taxon>
        <taxon>Pseudomonadota</taxon>
        <taxon>Betaproteobacteria</taxon>
        <taxon>Nitrosomonadales</taxon>
        <taxon>Gallionellaceae</taxon>
        <taxon>Ferriphaselus</taxon>
    </lineage>
</organism>
<dbReference type="Proteomes" id="UP000033070">
    <property type="component" value="Chromosome"/>
</dbReference>
<dbReference type="KEGG" id="fam:OYT1_ch2349"/>